<dbReference type="EMBL" id="FMXO01000003">
    <property type="protein sequence ID" value="SDB12480.1"/>
    <property type="molecule type" value="Genomic_DNA"/>
</dbReference>
<dbReference type="PANTHER" id="PTHR35863:SF1">
    <property type="entry name" value="COBALT-PRECORRIN-5B C(1)-METHYLTRANSFERASE"/>
    <property type="match status" value="1"/>
</dbReference>
<dbReference type="Pfam" id="PF01888">
    <property type="entry name" value="CbiD"/>
    <property type="match status" value="1"/>
</dbReference>
<name>A0A1G6AVS2_9BACT</name>
<dbReference type="GO" id="GO:0019251">
    <property type="term" value="P:anaerobic cobalamin biosynthetic process"/>
    <property type="evidence" value="ECO:0007669"/>
    <property type="project" value="UniProtKB-UniRule"/>
</dbReference>
<dbReference type="SUPFAM" id="SSF111342">
    <property type="entry name" value="CbiD-like"/>
    <property type="match status" value="1"/>
</dbReference>
<evidence type="ECO:0000256" key="4">
    <source>
        <dbReference type="ARBA" id="ARBA00022691"/>
    </source>
</evidence>
<dbReference type="UniPathway" id="UPA00148">
    <property type="reaction ID" value="UER00227"/>
</dbReference>
<comment type="function">
    <text evidence="5">Catalyzes the methylation of C-1 in cobalt-precorrin-5B to form cobalt-precorrin-6A.</text>
</comment>
<dbReference type="Proteomes" id="UP000198771">
    <property type="component" value="Unassembled WGS sequence"/>
</dbReference>
<keyword evidence="4 5" id="KW-0949">S-adenosyl-L-methionine</keyword>
<keyword evidence="1 5" id="KW-0169">Cobalamin biosynthesis</keyword>
<dbReference type="GO" id="GO:0032259">
    <property type="term" value="P:methylation"/>
    <property type="evidence" value="ECO:0007669"/>
    <property type="project" value="UniProtKB-KW"/>
</dbReference>
<comment type="pathway">
    <text evidence="5">Cofactor biosynthesis; adenosylcobalamin biosynthesis; cob(II)yrinate a,c-diamide from sirohydrochlorin (anaerobic route): step 6/10.</text>
</comment>
<comment type="similarity">
    <text evidence="5">Belongs to the CbiD family.</text>
</comment>
<sequence>MNRRGKVRIGFTTGSAAVAAAKAGLLFLAAGKRNHRIGIPCPDGHVRLIIPVEHLEPEPDGSAGPAVRVTVRKRAGDDPDATHNAAIVVRVRMEAAAYPEVVIQGGKGVGTVTRPGLPVPVGEAAINPGPRRQMQRALLETLERLDLTARVHVLVEVPEGLVLAEKTLNPRLGILGGISILGTRGTVKAFSHAAWKDTIRQCLDVALAEQLDAVALSTGGRGQRFLEAVLPELPGAAFIQVGDHPGFALRQASQRGMSRLVWGGFWGKLVKMAQGRPQTHARLFPVDLNALAELALRVGVERDLAASIAEANTARHALDLLRASSCCEQAVRRVLEAACRHCRCWARGTMDLELILLDYDGCVIQRVQCPKGIGNSRKP</sequence>
<evidence type="ECO:0000313" key="6">
    <source>
        <dbReference type="EMBL" id="SDB12480.1"/>
    </source>
</evidence>
<evidence type="ECO:0000256" key="2">
    <source>
        <dbReference type="ARBA" id="ARBA00022603"/>
    </source>
</evidence>
<dbReference type="InterPro" id="IPR036074">
    <property type="entry name" value="CbiD_sf"/>
</dbReference>
<organism evidence="6 7">
    <name type="scientific">Desulfonatronum thiosulfatophilum</name>
    <dbReference type="NCBI Taxonomy" id="617002"/>
    <lineage>
        <taxon>Bacteria</taxon>
        <taxon>Pseudomonadati</taxon>
        <taxon>Thermodesulfobacteriota</taxon>
        <taxon>Desulfovibrionia</taxon>
        <taxon>Desulfovibrionales</taxon>
        <taxon>Desulfonatronaceae</taxon>
        <taxon>Desulfonatronum</taxon>
    </lineage>
</organism>
<dbReference type="HAMAP" id="MF_00787">
    <property type="entry name" value="CbiD"/>
    <property type="match status" value="1"/>
</dbReference>
<keyword evidence="3 5" id="KW-0808">Transferase</keyword>
<dbReference type="RefSeq" id="WP_092117103.1">
    <property type="nucleotide sequence ID" value="NZ_FMXO01000003.1"/>
</dbReference>
<dbReference type="PANTHER" id="PTHR35863">
    <property type="entry name" value="COBALT-PRECORRIN-5B C(1)-METHYLTRANSFERASE"/>
    <property type="match status" value="1"/>
</dbReference>
<evidence type="ECO:0000256" key="5">
    <source>
        <dbReference type="HAMAP-Rule" id="MF_00787"/>
    </source>
</evidence>
<dbReference type="OrthoDB" id="6439987at2"/>
<dbReference type="AlphaFoldDB" id="A0A1G6AVS2"/>
<dbReference type="STRING" id="617002.SAMN05660653_00601"/>
<evidence type="ECO:0000256" key="3">
    <source>
        <dbReference type="ARBA" id="ARBA00022679"/>
    </source>
</evidence>
<gene>
    <name evidence="5" type="primary">cbiD</name>
    <name evidence="6" type="ORF">SAMN05660653_00601</name>
</gene>
<accession>A0A1G6AVS2</accession>
<proteinExistence type="inferred from homology"/>
<comment type="catalytic activity">
    <reaction evidence="5">
        <text>Co-precorrin-5B + S-adenosyl-L-methionine = Co-precorrin-6A + S-adenosyl-L-homocysteine</text>
        <dbReference type="Rhea" id="RHEA:26285"/>
        <dbReference type="ChEBI" id="CHEBI:57856"/>
        <dbReference type="ChEBI" id="CHEBI:59789"/>
        <dbReference type="ChEBI" id="CHEBI:60063"/>
        <dbReference type="ChEBI" id="CHEBI:60064"/>
        <dbReference type="EC" id="2.1.1.195"/>
    </reaction>
</comment>
<dbReference type="EC" id="2.1.1.195" evidence="5"/>
<evidence type="ECO:0000256" key="1">
    <source>
        <dbReference type="ARBA" id="ARBA00022573"/>
    </source>
</evidence>
<protein>
    <recommendedName>
        <fullName evidence="5">Cobalt-precorrin-5B C(1)-methyltransferase</fullName>
        <ecNumber evidence="5">2.1.1.195</ecNumber>
    </recommendedName>
    <alternativeName>
        <fullName evidence="5">Cobalt-precorrin-6A synthase</fullName>
    </alternativeName>
</protein>
<dbReference type="InterPro" id="IPR002748">
    <property type="entry name" value="CbiD"/>
</dbReference>
<dbReference type="Gene3D" id="3.30.2110.10">
    <property type="entry name" value="CbiD-like"/>
    <property type="match status" value="1"/>
</dbReference>
<dbReference type="NCBIfam" id="TIGR00312">
    <property type="entry name" value="cbiD"/>
    <property type="match status" value="1"/>
</dbReference>
<keyword evidence="2 5" id="KW-0489">Methyltransferase</keyword>
<dbReference type="NCBIfam" id="NF000849">
    <property type="entry name" value="PRK00075.1-1"/>
    <property type="match status" value="1"/>
</dbReference>
<evidence type="ECO:0000313" key="7">
    <source>
        <dbReference type="Proteomes" id="UP000198771"/>
    </source>
</evidence>
<dbReference type="GO" id="GO:0043780">
    <property type="term" value="F:cobalt-precorrin-5B C1-methyltransferase activity"/>
    <property type="evidence" value="ECO:0007669"/>
    <property type="project" value="RHEA"/>
</dbReference>
<reference evidence="6 7" key="1">
    <citation type="submission" date="2016-10" db="EMBL/GenBank/DDBJ databases">
        <authorList>
            <person name="de Groot N.N."/>
        </authorList>
    </citation>
    <scope>NUCLEOTIDE SEQUENCE [LARGE SCALE GENOMIC DNA]</scope>
    <source>
        <strain evidence="6 7">ASO4-2</strain>
    </source>
</reference>
<dbReference type="PIRSF" id="PIRSF026782">
    <property type="entry name" value="CbiD"/>
    <property type="match status" value="1"/>
</dbReference>
<keyword evidence="7" id="KW-1185">Reference proteome</keyword>